<dbReference type="SMART" id="SM00333">
    <property type="entry name" value="TUDOR"/>
    <property type="match status" value="1"/>
</dbReference>
<dbReference type="InterPro" id="IPR016071">
    <property type="entry name" value="Staphylococal_nuclease_OB-fold"/>
</dbReference>
<sequence length="557" mass="63070">MDVQVRAFLLPSFDYVTVMLSGIKCPMFKQDETGNQVSEPFAAEAKFFTEVRLLQRDVKVILEGVSNQNLLGSVLHPNGNIAELLLKEGFARCVDWSMGVVSQGPDKLRAAEKIAKEKRLRIWKDYTPSGPTIDVKDKNFTGKVVEVVNGDALVVKLSDGSFKKVFLSSVRPPRQTAEVVENVSPSKRTRPLYDIPYMFEAREFLRKKLIGKKVSVQVDYIQPPNQGFPEKTCCTVTVGGVNVAEALVGKGLAGVIRYRQDDDQRSSHYDELLAAEARAQKKMMGMHSKKEAPIHRDIAKAKQFLPFLQRAGKSEAIVEFVASGSRVRLFIPRETCLITFLISDSFGEEAMLFTKELCLQREVEVQVESMDKGGNFIGWLFVENTNLSLALVEEGLATVHFTAERSPYYKALQVAEENAKKRKANLWSKVVETKETEEPVEDPKERKVDYQKVVVTEVSDELKFYAQYVDNGPQLEKLMEQLRLEMETNPPLPGSYTPKRGDMCAAKFSADDQWYRARVEKVDRNKVTVHFIDYGNVNMWRYGDFTADDAVEFGYKM</sequence>
<proteinExistence type="predicted"/>
<dbReference type="Gene3D" id="2.40.50.90">
    <property type="match status" value="4"/>
</dbReference>
<dbReference type="InterPro" id="IPR002999">
    <property type="entry name" value="Tudor"/>
</dbReference>
<dbReference type="EMBL" id="JARBDR010000337">
    <property type="protein sequence ID" value="KAJ8315336.1"/>
    <property type="molecule type" value="Genomic_DNA"/>
</dbReference>
<name>A0ABQ9FDG2_TEGGR</name>
<dbReference type="CDD" id="cd20433">
    <property type="entry name" value="Tudor_TDRD11"/>
    <property type="match status" value="1"/>
</dbReference>
<protein>
    <recommendedName>
        <fullName evidence="1">Staphylococcal nuclease domain-containing protein 1</fullName>
    </recommendedName>
</protein>
<feature type="domain" description="TNase-like" evidence="3">
    <location>
        <begin position="346"/>
        <end position="429"/>
    </location>
</feature>
<evidence type="ECO:0000256" key="1">
    <source>
        <dbReference type="ARBA" id="ARBA00017230"/>
    </source>
</evidence>
<keyword evidence="5" id="KW-1185">Reference proteome</keyword>
<dbReference type="Proteomes" id="UP001217089">
    <property type="component" value="Unassembled WGS sequence"/>
</dbReference>
<dbReference type="PROSITE" id="PS50830">
    <property type="entry name" value="TNASE_3"/>
    <property type="match status" value="3"/>
</dbReference>
<evidence type="ECO:0000313" key="4">
    <source>
        <dbReference type="EMBL" id="KAJ8315336.1"/>
    </source>
</evidence>
<evidence type="ECO:0000313" key="5">
    <source>
        <dbReference type="Proteomes" id="UP001217089"/>
    </source>
</evidence>
<dbReference type="CDD" id="cd00175">
    <property type="entry name" value="SNc"/>
    <property type="match status" value="2"/>
</dbReference>
<evidence type="ECO:0000259" key="2">
    <source>
        <dbReference type="PROSITE" id="PS50304"/>
    </source>
</evidence>
<reference evidence="4 5" key="1">
    <citation type="submission" date="2022-12" db="EMBL/GenBank/DDBJ databases">
        <title>Chromosome-level genome of Tegillarca granosa.</title>
        <authorList>
            <person name="Kim J."/>
        </authorList>
    </citation>
    <scope>NUCLEOTIDE SEQUENCE [LARGE SCALE GENOMIC DNA]</scope>
    <source>
        <strain evidence="4">Teg-2019</strain>
        <tissue evidence="4">Adductor muscle</tissue>
    </source>
</reference>
<feature type="domain" description="TNase-like" evidence="3">
    <location>
        <begin position="1"/>
        <end position="125"/>
    </location>
</feature>
<dbReference type="InterPro" id="IPR047386">
    <property type="entry name" value="Tudor_TDRD11"/>
</dbReference>
<accession>A0ABQ9FDG2</accession>
<dbReference type="SUPFAM" id="SSF63748">
    <property type="entry name" value="Tudor/PWWP/MBT"/>
    <property type="match status" value="1"/>
</dbReference>
<dbReference type="Pfam" id="PF00565">
    <property type="entry name" value="SNase"/>
    <property type="match status" value="3"/>
</dbReference>
<feature type="domain" description="TNase-like" evidence="3">
    <location>
        <begin position="138"/>
        <end position="289"/>
    </location>
</feature>
<dbReference type="PROSITE" id="PS50304">
    <property type="entry name" value="TUDOR"/>
    <property type="match status" value="1"/>
</dbReference>
<dbReference type="Pfam" id="PF00567">
    <property type="entry name" value="TUDOR"/>
    <property type="match status" value="1"/>
</dbReference>
<dbReference type="SMART" id="SM00318">
    <property type="entry name" value="SNc"/>
    <property type="match status" value="3"/>
</dbReference>
<dbReference type="SUPFAM" id="SSF50199">
    <property type="entry name" value="Staphylococcal nuclease"/>
    <property type="match status" value="3"/>
</dbReference>
<organism evidence="4 5">
    <name type="scientific">Tegillarca granosa</name>
    <name type="common">Malaysian cockle</name>
    <name type="synonym">Anadara granosa</name>
    <dbReference type="NCBI Taxonomy" id="220873"/>
    <lineage>
        <taxon>Eukaryota</taxon>
        <taxon>Metazoa</taxon>
        <taxon>Spiralia</taxon>
        <taxon>Lophotrochozoa</taxon>
        <taxon>Mollusca</taxon>
        <taxon>Bivalvia</taxon>
        <taxon>Autobranchia</taxon>
        <taxon>Pteriomorphia</taxon>
        <taxon>Arcoida</taxon>
        <taxon>Arcoidea</taxon>
        <taxon>Arcidae</taxon>
        <taxon>Tegillarca</taxon>
    </lineage>
</organism>
<dbReference type="Gene3D" id="2.30.30.140">
    <property type="match status" value="1"/>
</dbReference>
<feature type="domain" description="Tudor" evidence="2">
    <location>
        <begin position="497"/>
        <end position="555"/>
    </location>
</feature>
<dbReference type="PANTHER" id="PTHR12302">
    <property type="entry name" value="EBNA2 BINDING PROTEIN P100"/>
    <property type="match status" value="1"/>
</dbReference>
<gene>
    <name evidence="4" type="ORF">KUTeg_007486</name>
</gene>
<comment type="caution">
    <text evidence="4">The sequence shown here is derived from an EMBL/GenBank/DDBJ whole genome shotgun (WGS) entry which is preliminary data.</text>
</comment>
<dbReference type="PANTHER" id="PTHR12302:SF2">
    <property type="entry name" value="STAPHYLOCOCCAL NUCLEASE DOMAIN-CONTAINING PROTEIN 1"/>
    <property type="match status" value="1"/>
</dbReference>
<dbReference type="InterPro" id="IPR035437">
    <property type="entry name" value="SNase_OB-fold_sf"/>
</dbReference>
<evidence type="ECO:0000259" key="3">
    <source>
        <dbReference type="PROSITE" id="PS50830"/>
    </source>
</evidence>